<gene>
    <name evidence="2" type="ORF">LTRI10_LOCUS27365</name>
</gene>
<keyword evidence="1" id="KW-0472">Membrane</keyword>
<proteinExistence type="predicted"/>
<feature type="transmembrane region" description="Helical" evidence="1">
    <location>
        <begin position="56"/>
        <end position="76"/>
    </location>
</feature>
<keyword evidence="1" id="KW-1133">Transmembrane helix</keyword>
<protein>
    <submittedName>
        <fullName evidence="2">Uncharacterized protein</fullName>
    </submittedName>
</protein>
<organism evidence="2 3">
    <name type="scientific">Linum trigynum</name>
    <dbReference type="NCBI Taxonomy" id="586398"/>
    <lineage>
        <taxon>Eukaryota</taxon>
        <taxon>Viridiplantae</taxon>
        <taxon>Streptophyta</taxon>
        <taxon>Embryophyta</taxon>
        <taxon>Tracheophyta</taxon>
        <taxon>Spermatophyta</taxon>
        <taxon>Magnoliopsida</taxon>
        <taxon>eudicotyledons</taxon>
        <taxon>Gunneridae</taxon>
        <taxon>Pentapetalae</taxon>
        <taxon>rosids</taxon>
        <taxon>fabids</taxon>
        <taxon>Malpighiales</taxon>
        <taxon>Linaceae</taxon>
        <taxon>Linum</taxon>
    </lineage>
</organism>
<dbReference type="Proteomes" id="UP001497516">
    <property type="component" value="Chromosome 5"/>
</dbReference>
<dbReference type="EMBL" id="OZ034818">
    <property type="protein sequence ID" value="CAL1386296.1"/>
    <property type="molecule type" value="Genomic_DNA"/>
</dbReference>
<evidence type="ECO:0000313" key="2">
    <source>
        <dbReference type="EMBL" id="CAL1386296.1"/>
    </source>
</evidence>
<sequence length="85" mass="9720">MAEADDDHMARFLEMLFEPKLDLDGLIKLAGQVPEMTQAVREALDKQVIASKKRRLSLVLLVLSFFSSFDFGIGRVEFLMECNRQ</sequence>
<reference evidence="2 3" key="1">
    <citation type="submission" date="2024-04" db="EMBL/GenBank/DDBJ databases">
        <authorList>
            <person name="Fracassetti M."/>
        </authorList>
    </citation>
    <scope>NUCLEOTIDE SEQUENCE [LARGE SCALE GENOMIC DNA]</scope>
</reference>
<keyword evidence="3" id="KW-1185">Reference proteome</keyword>
<accession>A0AAV2EK03</accession>
<keyword evidence="1" id="KW-0812">Transmembrane</keyword>
<evidence type="ECO:0000256" key="1">
    <source>
        <dbReference type="SAM" id="Phobius"/>
    </source>
</evidence>
<evidence type="ECO:0000313" key="3">
    <source>
        <dbReference type="Proteomes" id="UP001497516"/>
    </source>
</evidence>
<dbReference type="AlphaFoldDB" id="A0AAV2EK03"/>
<name>A0AAV2EK03_9ROSI</name>